<dbReference type="Gene3D" id="3.40.30.10">
    <property type="entry name" value="Glutaredoxin"/>
    <property type="match status" value="1"/>
</dbReference>
<dbReference type="SUPFAM" id="SSF52833">
    <property type="entry name" value="Thioredoxin-like"/>
    <property type="match status" value="1"/>
</dbReference>
<organism evidence="3">
    <name type="scientific">viral metagenome</name>
    <dbReference type="NCBI Taxonomy" id="1070528"/>
    <lineage>
        <taxon>unclassified sequences</taxon>
        <taxon>metagenomes</taxon>
        <taxon>organismal metagenomes</taxon>
    </lineage>
</organism>
<dbReference type="PROSITE" id="PS51352">
    <property type="entry name" value="THIOREDOXIN_2"/>
    <property type="match status" value="1"/>
</dbReference>
<dbReference type="InterPro" id="IPR013766">
    <property type="entry name" value="Thioredoxin_domain"/>
</dbReference>
<dbReference type="CDD" id="cd02961">
    <property type="entry name" value="PDI_a_family"/>
    <property type="match status" value="1"/>
</dbReference>
<dbReference type="AlphaFoldDB" id="A0A6C0BZ48"/>
<keyword evidence="1" id="KW-1133">Transmembrane helix</keyword>
<feature type="transmembrane region" description="Helical" evidence="1">
    <location>
        <begin position="32"/>
        <end position="50"/>
    </location>
</feature>
<protein>
    <recommendedName>
        <fullName evidence="2">Thioredoxin domain-containing protein</fullName>
    </recommendedName>
</protein>
<proteinExistence type="predicted"/>
<dbReference type="Pfam" id="PF00085">
    <property type="entry name" value="Thioredoxin"/>
    <property type="match status" value="1"/>
</dbReference>
<dbReference type="InterPro" id="IPR036249">
    <property type="entry name" value="Thioredoxin-like_sf"/>
</dbReference>
<dbReference type="EMBL" id="MN739296">
    <property type="protein sequence ID" value="QHS97456.1"/>
    <property type="molecule type" value="Genomic_DNA"/>
</dbReference>
<evidence type="ECO:0000259" key="2">
    <source>
        <dbReference type="PROSITE" id="PS51352"/>
    </source>
</evidence>
<sequence>MSNIPHPTSSNTISSINNFRTKLISKVTTPKFLIIIALIAGFIALALFVYNKYVAPKLNPDFVPNKEFISKDSKYSGADDATLYYFYVDWCPICKKCSPMFNKLEDFYKKNQIENVDFKILQINGETNESDMTSFEKQYNINIDGYPSIYLVKNDKVIEYDATPSLKTLKEFINTTL</sequence>
<keyword evidence="1" id="KW-0812">Transmembrane</keyword>
<evidence type="ECO:0000256" key="1">
    <source>
        <dbReference type="SAM" id="Phobius"/>
    </source>
</evidence>
<evidence type="ECO:0000313" key="3">
    <source>
        <dbReference type="EMBL" id="QHS97456.1"/>
    </source>
</evidence>
<name>A0A6C0BZ48_9ZZZZ</name>
<reference evidence="3" key="1">
    <citation type="journal article" date="2020" name="Nature">
        <title>Giant virus diversity and host interactions through global metagenomics.</title>
        <authorList>
            <person name="Schulz F."/>
            <person name="Roux S."/>
            <person name="Paez-Espino D."/>
            <person name="Jungbluth S."/>
            <person name="Walsh D.A."/>
            <person name="Denef V.J."/>
            <person name="McMahon K.D."/>
            <person name="Konstantinidis K.T."/>
            <person name="Eloe-Fadrosh E.A."/>
            <person name="Kyrpides N.C."/>
            <person name="Woyke T."/>
        </authorList>
    </citation>
    <scope>NUCLEOTIDE SEQUENCE</scope>
    <source>
        <strain evidence="3">GVMAG-M-3300020169-51</strain>
    </source>
</reference>
<accession>A0A6C0BZ48</accession>
<keyword evidence="1" id="KW-0472">Membrane</keyword>
<feature type="domain" description="Thioredoxin" evidence="2">
    <location>
        <begin position="57"/>
        <end position="177"/>
    </location>
</feature>